<name>A0AAN6PHD1_9PEZI</name>
<keyword evidence="3" id="KW-1185">Reference proteome</keyword>
<feature type="region of interest" description="Disordered" evidence="1">
    <location>
        <begin position="306"/>
        <end position="370"/>
    </location>
</feature>
<dbReference type="Proteomes" id="UP001303115">
    <property type="component" value="Unassembled WGS sequence"/>
</dbReference>
<reference evidence="3" key="1">
    <citation type="journal article" date="2023" name="Mol. Phylogenet. Evol.">
        <title>Genome-scale phylogeny and comparative genomics of the fungal order Sordariales.</title>
        <authorList>
            <person name="Hensen N."/>
            <person name="Bonometti L."/>
            <person name="Westerberg I."/>
            <person name="Brannstrom I.O."/>
            <person name="Guillou S."/>
            <person name="Cros-Aarteil S."/>
            <person name="Calhoun S."/>
            <person name="Haridas S."/>
            <person name="Kuo A."/>
            <person name="Mondo S."/>
            <person name="Pangilinan J."/>
            <person name="Riley R."/>
            <person name="LaButti K."/>
            <person name="Andreopoulos B."/>
            <person name="Lipzen A."/>
            <person name="Chen C."/>
            <person name="Yan M."/>
            <person name="Daum C."/>
            <person name="Ng V."/>
            <person name="Clum A."/>
            <person name="Steindorff A."/>
            <person name="Ohm R.A."/>
            <person name="Martin F."/>
            <person name="Silar P."/>
            <person name="Natvig D.O."/>
            <person name="Lalanne C."/>
            <person name="Gautier V."/>
            <person name="Ament-Velasquez S.L."/>
            <person name="Kruys A."/>
            <person name="Hutchinson M.I."/>
            <person name="Powell A.J."/>
            <person name="Barry K."/>
            <person name="Miller A.N."/>
            <person name="Grigoriev I.V."/>
            <person name="Debuchy R."/>
            <person name="Gladieux P."/>
            <person name="Hiltunen Thoren M."/>
            <person name="Johannesson H."/>
        </authorList>
    </citation>
    <scope>NUCLEOTIDE SEQUENCE [LARGE SCALE GENOMIC DNA]</scope>
    <source>
        <strain evidence="3">CBS 284.82</strain>
    </source>
</reference>
<dbReference type="AlphaFoldDB" id="A0AAN6PHD1"/>
<evidence type="ECO:0000256" key="1">
    <source>
        <dbReference type="SAM" id="MobiDB-lite"/>
    </source>
</evidence>
<organism evidence="2 3">
    <name type="scientific">Parachaetomium inaequale</name>
    <dbReference type="NCBI Taxonomy" id="2588326"/>
    <lineage>
        <taxon>Eukaryota</taxon>
        <taxon>Fungi</taxon>
        <taxon>Dikarya</taxon>
        <taxon>Ascomycota</taxon>
        <taxon>Pezizomycotina</taxon>
        <taxon>Sordariomycetes</taxon>
        <taxon>Sordariomycetidae</taxon>
        <taxon>Sordariales</taxon>
        <taxon>Chaetomiaceae</taxon>
        <taxon>Parachaetomium</taxon>
    </lineage>
</organism>
<comment type="caution">
    <text evidence="2">The sequence shown here is derived from an EMBL/GenBank/DDBJ whole genome shotgun (WGS) entry which is preliminary data.</text>
</comment>
<feature type="compositionally biased region" description="Pro residues" evidence="1">
    <location>
        <begin position="330"/>
        <end position="340"/>
    </location>
</feature>
<evidence type="ECO:0000313" key="3">
    <source>
        <dbReference type="Proteomes" id="UP001303115"/>
    </source>
</evidence>
<dbReference type="EMBL" id="MU854367">
    <property type="protein sequence ID" value="KAK4040901.1"/>
    <property type="molecule type" value="Genomic_DNA"/>
</dbReference>
<protein>
    <submittedName>
        <fullName evidence="2">Uncharacterized protein</fullName>
    </submittedName>
</protein>
<feature type="compositionally biased region" description="Low complexity" evidence="1">
    <location>
        <begin position="318"/>
        <end position="329"/>
    </location>
</feature>
<sequence length="370" mass="41164">MRRAGPVPPTGRGRIEALQTPLRDDALMVGPPSCTAADFALPRLRRCPSDLDGFVWGPRLGAGLDGCVWKVWSGDQGPFILKVFWDTEPPELAHYYAPQRECQIAALLQMMETAVEKAAAASRPILLYADPKTWEDALDNQAAFSNEARLAQQLPAGQELEPGYRHITTMPRMRKCYGWLTVESRVFRELPFRLKLPVIKVDKLTRFIERDKEYTAILYEYVDEAENDVDVVQEAMDFFWLAGFSRTLSQLPQNWKSGVLIDLCDISPPCGYGWSEARYRRGPYSAALMLQQPEAGETPYLRAPSHLARSRAQQPVIQATPTQSSSSSPSLPPSPSPSPTQPSAQSSPQAPHSYNLRPRNSHPGQATGNG</sequence>
<feature type="compositionally biased region" description="Low complexity" evidence="1">
    <location>
        <begin position="341"/>
        <end position="351"/>
    </location>
</feature>
<gene>
    <name evidence="2" type="ORF">C8A01DRAFT_35073</name>
</gene>
<accession>A0AAN6PHD1</accession>
<evidence type="ECO:0000313" key="2">
    <source>
        <dbReference type="EMBL" id="KAK4040901.1"/>
    </source>
</evidence>
<proteinExistence type="predicted"/>